<evidence type="ECO:0000313" key="2">
    <source>
        <dbReference type="EMBL" id="SLN30807.1"/>
    </source>
</evidence>
<name>A0A1Y5S270_9PROT</name>
<gene>
    <name evidence="2" type="ORF">OCH7691_01086</name>
</gene>
<keyword evidence="3" id="KW-1185">Reference proteome</keyword>
<evidence type="ECO:0000256" key="1">
    <source>
        <dbReference type="SAM" id="MobiDB-lite"/>
    </source>
</evidence>
<dbReference type="Proteomes" id="UP000193200">
    <property type="component" value="Unassembled WGS sequence"/>
</dbReference>
<dbReference type="AlphaFoldDB" id="A0A1Y5S270"/>
<evidence type="ECO:0000313" key="3">
    <source>
        <dbReference type="Proteomes" id="UP000193200"/>
    </source>
</evidence>
<dbReference type="RefSeq" id="WP_085882346.1">
    <property type="nucleotide sequence ID" value="NZ_FWFR01000001.1"/>
</dbReference>
<dbReference type="InParanoid" id="A0A1Y5S270"/>
<feature type="region of interest" description="Disordered" evidence="1">
    <location>
        <begin position="43"/>
        <end position="73"/>
    </location>
</feature>
<proteinExistence type="predicted"/>
<dbReference type="Pfam" id="PF18856">
    <property type="entry name" value="baeRF_family12"/>
    <property type="match status" value="1"/>
</dbReference>
<accession>A0A1Y5S270</accession>
<dbReference type="InterPro" id="IPR041374">
    <property type="entry name" value="BaeRF_family12"/>
</dbReference>
<dbReference type="EMBL" id="FWFR01000001">
    <property type="protein sequence ID" value="SLN30807.1"/>
    <property type="molecule type" value="Genomic_DNA"/>
</dbReference>
<dbReference type="OrthoDB" id="9812459at2"/>
<sequence>MTALNIPHDAWILIGDGEKALVLRNEGDEVYPNLEMMRLFEQDNPPSREQGTDRPGRMPDQGGVGSQHRSGMDEVDWHRLAKDRFAKEIAERFYRLAHAGKFAQLIVVAPPHVLGELRKNWHQEVSDRIVAEVDKTLTNHPVGEIEKVLT</sequence>
<reference evidence="2 3" key="1">
    <citation type="submission" date="2017-03" db="EMBL/GenBank/DDBJ databases">
        <authorList>
            <person name="Afonso C.L."/>
            <person name="Miller P.J."/>
            <person name="Scott M.A."/>
            <person name="Spackman E."/>
            <person name="Goraichik I."/>
            <person name="Dimitrov K.M."/>
            <person name="Suarez D.L."/>
            <person name="Swayne D.E."/>
        </authorList>
    </citation>
    <scope>NUCLEOTIDE SEQUENCE [LARGE SCALE GENOMIC DNA]</scope>
    <source>
        <strain evidence="2 3">CECT 7691</strain>
    </source>
</reference>
<protein>
    <submittedName>
        <fullName evidence="2">Protein required for attachment to host cells</fullName>
    </submittedName>
</protein>
<organism evidence="2 3">
    <name type="scientific">Oceanibacterium hippocampi</name>
    <dbReference type="NCBI Taxonomy" id="745714"/>
    <lineage>
        <taxon>Bacteria</taxon>
        <taxon>Pseudomonadati</taxon>
        <taxon>Pseudomonadota</taxon>
        <taxon>Alphaproteobacteria</taxon>
        <taxon>Sneathiellales</taxon>
        <taxon>Sneathiellaceae</taxon>
        <taxon>Oceanibacterium</taxon>
    </lineage>
</organism>